<name>A0ABM3R4V7_SPIOL</name>
<dbReference type="GeneID" id="130465821"/>
<evidence type="ECO:0000313" key="3">
    <source>
        <dbReference type="RefSeq" id="XP_056690645.1"/>
    </source>
</evidence>
<reference evidence="2" key="1">
    <citation type="journal article" date="2021" name="Nat. Commun.">
        <title>Genomic analyses provide insights into spinach domestication and the genetic basis of agronomic traits.</title>
        <authorList>
            <person name="Cai X."/>
            <person name="Sun X."/>
            <person name="Xu C."/>
            <person name="Sun H."/>
            <person name="Wang X."/>
            <person name="Ge C."/>
            <person name="Zhang Z."/>
            <person name="Wang Q."/>
            <person name="Fei Z."/>
            <person name="Jiao C."/>
            <person name="Wang Q."/>
        </authorList>
    </citation>
    <scope>NUCLEOTIDE SEQUENCE [LARGE SCALE GENOMIC DNA]</scope>
    <source>
        <strain evidence="2">cv. Varoflay</strain>
    </source>
</reference>
<keyword evidence="1" id="KW-0472">Membrane</keyword>
<accession>A0ABM3R4V7</accession>
<keyword evidence="1" id="KW-1133">Transmembrane helix</keyword>
<dbReference type="Proteomes" id="UP000813463">
    <property type="component" value="Chromosome 1"/>
</dbReference>
<feature type="transmembrane region" description="Helical" evidence="1">
    <location>
        <begin position="6"/>
        <end position="23"/>
    </location>
</feature>
<reference evidence="3" key="2">
    <citation type="submission" date="2025-08" db="UniProtKB">
        <authorList>
            <consortium name="RefSeq"/>
        </authorList>
    </citation>
    <scope>IDENTIFICATION</scope>
    <source>
        <tissue evidence="3">Leaf</tissue>
    </source>
</reference>
<evidence type="ECO:0000313" key="2">
    <source>
        <dbReference type="Proteomes" id="UP000813463"/>
    </source>
</evidence>
<keyword evidence="1" id="KW-0812">Transmembrane</keyword>
<gene>
    <name evidence="3" type="primary">LOC130465821</name>
</gene>
<proteinExistence type="predicted"/>
<protein>
    <submittedName>
        <fullName evidence="3">Uncharacterized protein isoform X1</fullName>
    </submittedName>
</protein>
<keyword evidence="2" id="KW-1185">Reference proteome</keyword>
<evidence type="ECO:0000256" key="1">
    <source>
        <dbReference type="SAM" id="Phobius"/>
    </source>
</evidence>
<dbReference type="RefSeq" id="XP_056690645.1">
    <property type="nucleotide sequence ID" value="XM_056834667.1"/>
</dbReference>
<sequence length="123" mass="14194">MFSNPYYYGICSFCIVIITRDLVVMAKQKIELTSAFLSYYYAYDNYEERLKHPPERVPEANFKTLIAYWETNAAKKTSCRIQKIAKSETMVTYSSPEPCGIPTKYAVANLLSLSTIERYTSIK</sequence>
<organism evidence="2 3">
    <name type="scientific">Spinacia oleracea</name>
    <name type="common">Spinach</name>
    <dbReference type="NCBI Taxonomy" id="3562"/>
    <lineage>
        <taxon>Eukaryota</taxon>
        <taxon>Viridiplantae</taxon>
        <taxon>Streptophyta</taxon>
        <taxon>Embryophyta</taxon>
        <taxon>Tracheophyta</taxon>
        <taxon>Spermatophyta</taxon>
        <taxon>Magnoliopsida</taxon>
        <taxon>eudicotyledons</taxon>
        <taxon>Gunneridae</taxon>
        <taxon>Pentapetalae</taxon>
        <taxon>Caryophyllales</taxon>
        <taxon>Chenopodiaceae</taxon>
        <taxon>Chenopodioideae</taxon>
        <taxon>Anserineae</taxon>
        <taxon>Spinacia</taxon>
    </lineage>
</organism>